<keyword evidence="4" id="KW-1003">Cell membrane</keyword>
<dbReference type="GO" id="GO:0055085">
    <property type="term" value="P:transmembrane transport"/>
    <property type="evidence" value="ECO:0007669"/>
    <property type="project" value="InterPro"/>
</dbReference>
<organism evidence="11 12">
    <name type="scientific">Candidatus Desulfatibia profunda</name>
    <dbReference type="NCBI Taxonomy" id="2841695"/>
    <lineage>
        <taxon>Bacteria</taxon>
        <taxon>Pseudomonadati</taxon>
        <taxon>Thermodesulfobacteriota</taxon>
        <taxon>Desulfobacteria</taxon>
        <taxon>Desulfobacterales</taxon>
        <taxon>Desulfobacterales incertae sedis</taxon>
        <taxon>Candidatus Desulfatibia</taxon>
    </lineage>
</organism>
<dbReference type="Proteomes" id="UP000603434">
    <property type="component" value="Unassembled WGS sequence"/>
</dbReference>
<keyword evidence="7" id="KW-0653">Protein transport</keyword>
<dbReference type="PANTHER" id="PTHR33446:SF2">
    <property type="entry name" value="PROTEIN TONB"/>
    <property type="match status" value="1"/>
</dbReference>
<dbReference type="AlphaFoldDB" id="A0A8J6NR85"/>
<keyword evidence="3" id="KW-0813">Transport</keyword>
<evidence type="ECO:0000313" key="11">
    <source>
        <dbReference type="EMBL" id="MBC8360537.1"/>
    </source>
</evidence>
<dbReference type="GO" id="GO:0030288">
    <property type="term" value="C:outer membrane-bounded periplasmic space"/>
    <property type="evidence" value="ECO:0007669"/>
    <property type="project" value="InterPro"/>
</dbReference>
<dbReference type="PRINTS" id="PR01374">
    <property type="entry name" value="TONBPROTEIN"/>
</dbReference>
<evidence type="ECO:0000256" key="9">
    <source>
        <dbReference type="ARBA" id="ARBA00023136"/>
    </source>
</evidence>
<gene>
    <name evidence="11" type="ORF">H8E23_03975</name>
</gene>
<dbReference type="InterPro" id="IPR037682">
    <property type="entry name" value="TonB_C"/>
</dbReference>
<dbReference type="GO" id="GO:0031992">
    <property type="term" value="F:energy transducer activity"/>
    <property type="evidence" value="ECO:0007669"/>
    <property type="project" value="InterPro"/>
</dbReference>
<dbReference type="EMBL" id="JACNJH010000095">
    <property type="protein sequence ID" value="MBC8360537.1"/>
    <property type="molecule type" value="Genomic_DNA"/>
</dbReference>
<evidence type="ECO:0000256" key="4">
    <source>
        <dbReference type="ARBA" id="ARBA00022475"/>
    </source>
</evidence>
<keyword evidence="9" id="KW-0472">Membrane</keyword>
<dbReference type="SUPFAM" id="SSF74653">
    <property type="entry name" value="TolA/TonB C-terminal domain"/>
    <property type="match status" value="1"/>
</dbReference>
<dbReference type="GO" id="GO:0015031">
    <property type="term" value="P:protein transport"/>
    <property type="evidence" value="ECO:0007669"/>
    <property type="project" value="UniProtKB-KW"/>
</dbReference>
<dbReference type="InterPro" id="IPR003538">
    <property type="entry name" value="TonB"/>
</dbReference>
<dbReference type="Pfam" id="PF03544">
    <property type="entry name" value="TonB_C"/>
    <property type="match status" value="1"/>
</dbReference>
<proteinExistence type="inferred from homology"/>
<evidence type="ECO:0000256" key="5">
    <source>
        <dbReference type="ARBA" id="ARBA00022519"/>
    </source>
</evidence>
<evidence type="ECO:0000256" key="7">
    <source>
        <dbReference type="ARBA" id="ARBA00022927"/>
    </source>
</evidence>
<evidence type="ECO:0000256" key="3">
    <source>
        <dbReference type="ARBA" id="ARBA00022448"/>
    </source>
</evidence>
<evidence type="ECO:0000256" key="2">
    <source>
        <dbReference type="ARBA" id="ARBA00006555"/>
    </source>
</evidence>
<evidence type="ECO:0000256" key="1">
    <source>
        <dbReference type="ARBA" id="ARBA00004383"/>
    </source>
</evidence>
<keyword evidence="5" id="KW-0997">Cell inner membrane</keyword>
<protein>
    <submittedName>
        <fullName evidence="11">Energy transducer TonB</fullName>
    </submittedName>
</protein>
<dbReference type="PANTHER" id="PTHR33446">
    <property type="entry name" value="PROTEIN TONB-RELATED"/>
    <property type="match status" value="1"/>
</dbReference>
<keyword evidence="8" id="KW-1133">Transmembrane helix</keyword>
<evidence type="ECO:0000259" key="10">
    <source>
        <dbReference type="PROSITE" id="PS52015"/>
    </source>
</evidence>
<dbReference type="GO" id="GO:0098797">
    <property type="term" value="C:plasma membrane protein complex"/>
    <property type="evidence" value="ECO:0007669"/>
    <property type="project" value="TreeGrafter"/>
</dbReference>
<evidence type="ECO:0000256" key="8">
    <source>
        <dbReference type="ARBA" id="ARBA00022989"/>
    </source>
</evidence>
<keyword evidence="6" id="KW-0812">Transmembrane</keyword>
<feature type="domain" description="TonB C-terminal" evidence="10">
    <location>
        <begin position="109"/>
        <end position="200"/>
    </location>
</feature>
<comment type="caution">
    <text evidence="11">The sequence shown here is derived from an EMBL/GenBank/DDBJ whole genome shotgun (WGS) entry which is preliminary data.</text>
</comment>
<dbReference type="Gene3D" id="3.30.1150.10">
    <property type="match status" value="1"/>
</dbReference>
<dbReference type="GO" id="GO:0015891">
    <property type="term" value="P:siderophore transport"/>
    <property type="evidence" value="ECO:0007669"/>
    <property type="project" value="InterPro"/>
</dbReference>
<dbReference type="InterPro" id="IPR051045">
    <property type="entry name" value="TonB-dependent_transducer"/>
</dbReference>
<name>A0A8J6NR85_9BACT</name>
<comment type="similarity">
    <text evidence="2">Belongs to the TonB family.</text>
</comment>
<sequence length="200" mass="22400">MHLSGVYRSNALSYIELTMQEISKPFTRSIPRPRYRPKAHPQPPDVKRLKVTQQLMPRLKPIKLEPAEKELPDSLVEGISMPDIPAVSGLNIADWGSGDLMGEYSTPGSYLEMVRFRIERCKKYPQIARVRNIEGCVTIRFVITPEGGVRGVEVAKRSGNKALDQAALKAVKDAAPFPKPPDHLFKRGVPLELTIVFELT</sequence>
<dbReference type="NCBIfam" id="TIGR01352">
    <property type="entry name" value="tonB_Cterm"/>
    <property type="match status" value="1"/>
</dbReference>
<evidence type="ECO:0000313" key="12">
    <source>
        <dbReference type="Proteomes" id="UP000603434"/>
    </source>
</evidence>
<evidence type="ECO:0000256" key="6">
    <source>
        <dbReference type="ARBA" id="ARBA00022692"/>
    </source>
</evidence>
<reference evidence="11 12" key="1">
    <citation type="submission" date="2020-08" db="EMBL/GenBank/DDBJ databases">
        <title>Bridging the membrane lipid divide: bacteria of the FCB group superphylum have the potential to synthesize archaeal ether lipids.</title>
        <authorList>
            <person name="Villanueva L."/>
            <person name="Von Meijenfeldt F.A.B."/>
            <person name="Westbye A.B."/>
            <person name="Yadav S."/>
            <person name="Hopmans E.C."/>
            <person name="Dutilh B.E."/>
            <person name="Sinninghe Damste J.S."/>
        </authorList>
    </citation>
    <scope>NUCLEOTIDE SEQUENCE [LARGE SCALE GENOMIC DNA]</scope>
    <source>
        <strain evidence="11">NIOZ-UU30</strain>
    </source>
</reference>
<comment type="subcellular location">
    <subcellularLocation>
        <location evidence="1">Cell inner membrane</location>
        <topology evidence="1">Single-pass membrane protein</topology>
        <orientation evidence="1">Periplasmic side</orientation>
    </subcellularLocation>
</comment>
<dbReference type="InterPro" id="IPR006260">
    <property type="entry name" value="TonB/TolA_C"/>
</dbReference>
<accession>A0A8J6NR85</accession>
<dbReference type="PROSITE" id="PS52015">
    <property type="entry name" value="TONB_CTD"/>
    <property type="match status" value="1"/>
</dbReference>